<dbReference type="Proteomes" id="UP000024635">
    <property type="component" value="Unassembled WGS sequence"/>
</dbReference>
<name>A0A016T0D7_9BILA</name>
<evidence type="ECO:0000256" key="1">
    <source>
        <dbReference type="SAM" id="MobiDB-lite"/>
    </source>
</evidence>
<evidence type="ECO:0000313" key="2">
    <source>
        <dbReference type="EMBL" id="EYB96453.1"/>
    </source>
</evidence>
<sequence>MAPLADRTTVVAMPNVGRPFPRSRRRLNYTGNKHIGPEAVPEKQEGLKVVREGDLIELRGPLPFETPSKAN</sequence>
<gene>
    <name evidence="2" type="primary">Acey_s0150.g2763</name>
    <name evidence="2" type="ORF">Y032_0150g2763</name>
</gene>
<keyword evidence="3" id="KW-1185">Reference proteome</keyword>
<proteinExistence type="predicted"/>
<organism evidence="2 3">
    <name type="scientific">Ancylostoma ceylanicum</name>
    <dbReference type="NCBI Taxonomy" id="53326"/>
    <lineage>
        <taxon>Eukaryota</taxon>
        <taxon>Metazoa</taxon>
        <taxon>Ecdysozoa</taxon>
        <taxon>Nematoda</taxon>
        <taxon>Chromadorea</taxon>
        <taxon>Rhabditida</taxon>
        <taxon>Rhabditina</taxon>
        <taxon>Rhabditomorpha</taxon>
        <taxon>Strongyloidea</taxon>
        <taxon>Ancylostomatidae</taxon>
        <taxon>Ancylostomatinae</taxon>
        <taxon>Ancylostoma</taxon>
    </lineage>
</organism>
<feature type="region of interest" description="Disordered" evidence="1">
    <location>
        <begin position="15"/>
        <end position="44"/>
    </location>
</feature>
<comment type="caution">
    <text evidence="2">The sequence shown here is derived from an EMBL/GenBank/DDBJ whole genome shotgun (WGS) entry which is preliminary data.</text>
</comment>
<dbReference type="EMBL" id="JARK01001486">
    <property type="protein sequence ID" value="EYB96453.1"/>
    <property type="molecule type" value="Genomic_DNA"/>
</dbReference>
<accession>A0A016T0D7</accession>
<protein>
    <submittedName>
        <fullName evidence="2">Uncharacterized protein</fullName>
    </submittedName>
</protein>
<evidence type="ECO:0000313" key="3">
    <source>
        <dbReference type="Proteomes" id="UP000024635"/>
    </source>
</evidence>
<reference evidence="3" key="1">
    <citation type="journal article" date="2015" name="Nat. Genet.">
        <title>The genome and transcriptome of the zoonotic hookworm Ancylostoma ceylanicum identify infection-specific gene families.</title>
        <authorList>
            <person name="Schwarz E.M."/>
            <person name="Hu Y."/>
            <person name="Antoshechkin I."/>
            <person name="Miller M.M."/>
            <person name="Sternberg P.W."/>
            <person name="Aroian R.V."/>
        </authorList>
    </citation>
    <scope>NUCLEOTIDE SEQUENCE</scope>
    <source>
        <strain evidence="3">HY135</strain>
    </source>
</reference>
<dbReference type="AlphaFoldDB" id="A0A016T0D7"/>